<dbReference type="RefSeq" id="WP_320004670.1">
    <property type="nucleotide sequence ID" value="NZ_JAUHJS010000005.1"/>
</dbReference>
<evidence type="ECO:0000256" key="7">
    <source>
        <dbReference type="HAMAP-Rule" id="MF_01416"/>
    </source>
</evidence>
<accession>A0ABT8F6M9</accession>
<keyword evidence="5 7" id="KW-0472">Membrane</keyword>
<keyword evidence="7" id="KW-1003">Cell membrane</keyword>
<sequence>MSDSRVASRYAKSLLGLAHEKGVLEEVNADMRLFAQVADANYDFVLLMKNPIVNHAKKLQVLTALFSKKVNPLTLEFFKIITRKNREEVLPGIAKEFGLQYNIFKGIVEAKVTTTFALDAASRKQFVDIIKEVTKKEVALKEAVNPDLIGGFILTIGDRQIDESVSGKLYALRRTFSENPYVKTF</sequence>
<evidence type="ECO:0000256" key="6">
    <source>
        <dbReference type="ARBA" id="ARBA00023310"/>
    </source>
</evidence>
<protein>
    <recommendedName>
        <fullName evidence="7">ATP synthase subunit delta</fullName>
    </recommendedName>
    <alternativeName>
        <fullName evidence="7">ATP synthase F(1) sector subunit delta</fullName>
    </alternativeName>
    <alternativeName>
        <fullName evidence="7">F-type ATPase subunit delta</fullName>
        <shortName evidence="7">F-ATPase subunit delta</shortName>
    </alternativeName>
</protein>
<evidence type="ECO:0000256" key="3">
    <source>
        <dbReference type="ARBA" id="ARBA00022781"/>
    </source>
</evidence>
<dbReference type="PANTHER" id="PTHR11910">
    <property type="entry name" value="ATP SYNTHASE DELTA CHAIN"/>
    <property type="match status" value="1"/>
</dbReference>
<dbReference type="SUPFAM" id="SSF47928">
    <property type="entry name" value="N-terminal domain of the delta subunit of the F1F0-ATP synthase"/>
    <property type="match status" value="1"/>
</dbReference>
<evidence type="ECO:0000313" key="8">
    <source>
        <dbReference type="EMBL" id="MDN4166137.1"/>
    </source>
</evidence>
<keyword evidence="9" id="KW-1185">Reference proteome</keyword>
<dbReference type="NCBIfam" id="TIGR01145">
    <property type="entry name" value="ATP_synt_delta"/>
    <property type="match status" value="1"/>
</dbReference>
<dbReference type="HAMAP" id="MF_01416">
    <property type="entry name" value="ATP_synth_delta_bact"/>
    <property type="match status" value="1"/>
</dbReference>
<reference evidence="8" key="1">
    <citation type="submission" date="2023-06" db="EMBL/GenBank/DDBJ databases">
        <title>Cytophagales bacterium Strain LB-30, isolated from soil.</title>
        <authorList>
            <person name="Liu B."/>
        </authorList>
    </citation>
    <scope>NUCLEOTIDE SEQUENCE</scope>
    <source>
        <strain evidence="8">LB-30</strain>
    </source>
</reference>
<comment type="caution">
    <text evidence="8">The sequence shown here is derived from an EMBL/GenBank/DDBJ whole genome shotgun (WGS) entry which is preliminary data.</text>
</comment>
<evidence type="ECO:0000256" key="1">
    <source>
        <dbReference type="ARBA" id="ARBA00004370"/>
    </source>
</evidence>
<keyword evidence="7" id="KW-0139">CF(1)</keyword>
<keyword evidence="3 7" id="KW-0375">Hydrogen ion transport</keyword>
<proteinExistence type="inferred from homology"/>
<organism evidence="8 9">
    <name type="scientific">Shiella aurantiaca</name>
    <dbReference type="NCBI Taxonomy" id="3058365"/>
    <lineage>
        <taxon>Bacteria</taxon>
        <taxon>Pseudomonadati</taxon>
        <taxon>Bacteroidota</taxon>
        <taxon>Cytophagia</taxon>
        <taxon>Cytophagales</taxon>
        <taxon>Shiellaceae</taxon>
        <taxon>Shiella</taxon>
    </lineage>
</organism>
<evidence type="ECO:0000256" key="5">
    <source>
        <dbReference type="ARBA" id="ARBA00023136"/>
    </source>
</evidence>
<comment type="function">
    <text evidence="7">This protein is part of the stalk that links CF(0) to CF(1). It either transmits conformational changes from CF(0) to CF(1) or is implicated in proton conduction.</text>
</comment>
<evidence type="ECO:0000256" key="2">
    <source>
        <dbReference type="ARBA" id="ARBA00022448"/>
    </source>
</evidence>
<dbReference type="Proteomes" id="UP001168552">
    <property type="component" value="Unassembled WGS sequence"/>
</dbReference>
<comment type="similarity">
    <text evidence="7">Belongs to the ATPase delta chain family.</text>
</comment>
<evidence type="ECO:0000313" key="9">
    <source>
        <dbReference type="Proteomes" id="UP001168552"/>
    </source>
</evidence>
<gene>
    <name evidence="7 8" type="primary">atpH</name>
    <name evidence="8" type="ORF">QWY31_11530</name>
</gene>
<name>A0ABT8F6M9_9BACT</name>
<dbReference type="EMBL" id="JAUHJS010000005">
    <property type="protein sequence ID" value="MDN4166137.1"/>
    <property type="molecule type" value="Genomic_DNA"/>
</dbReference>
<dbReference type="Pfam" id="PF00213">
    <property type="entry name" value="OSCP"/>
    <property type="match status" value="1"/>
</dbReference>
<dbReference type="Gene3D" id="1.10.520.20">
    <property type="entry name" value="N-terminal domain of the delta subunit of the F1F0-ATP synthase"/>
    <property type="match status" value="1"/>
</dbReference>
<comment type="function">
    <text evidence="7">F(1)F(0) ATP synthase produces ATP from ADP in the presence of a proton or sodium gradient. F-type ATPases consist of two structural domains, F(1) containing the extramembraneous catalytic core and F(0) containing the membrane proton channel, linked together by a central stalk and a peripheral stalk. During catalysis, ATP synthesis in the catalytic domain of F(1) is coupled via a rotary mechanism of the central stalk subunits to proton translocation.</text>
</comment>
<dbReference type="InterPro" id="IPR000711">
    <property type="entry name" value="ATPase_OSCP/dsu"/>
</dbReference>
<comment type="subcellular location">
    <subcellularLocation>
        <location evidence="7">Cell membrane</location>
        <topology evidence="7">Peripheral membrane protein</topology>
    </subcellularLocation>
    <subcellularLocation>
        <location evidence="1">Membrane</location>
    </subcellularLocation>
</comment>
<evidence type="ECO:0000256" key="4">
    <source>
        <dbReference type="ARBA" id="ARBA00023065"/>
    </source>
</evidence>
<keyword evidence="2 7" id="KW-0813">Transport</keyword>
<dbReference type="InterPro" id="IPR026015">
    <property type="entry name" value="ATP_synth_OSCP/delta_N_sf"/>
</dbReference>
<dbReference type="PRINTS" id="PR00125">
    <property type="entry name" value="ATPASEDELTA"/>
</dbReference>
<keyword evidence="6 7" id="KW-0066">ATP synthesis</keyword>
<keyword evidence="4 7" id="KW-0406">Ion transport</keyword>